<evidence type="ECO:0000256" key="1">
    <source>
        <dbReference type="PROSITE-ProRule" id="PRU01211"/>
    </source>
</evidence>
<dbReference type="PANTHER" id="PTHR10127:SF883">
    <property type="entry name" value="ZINC METALLOPROTEINASE NAS-8"/>
    <property type="match status" value="1"/>
</dbReference>
<dbReference type="AlphaFoldDB" id="A0A182M3K8"/>
<evidence type="ECO:0000256" key="2">
    <source>
        <dbReference type="RuleBase" id="RU361183"/>
    </source>
</evidence>
<dbReference type="GO" id="GO:0008270">
    <property type="term" value="F:zinc ion binding"/>
    <property type="evidence" value="ECO:0007669"/>
    <property type="project" value="UniProtKB-UniRule"/>
</dbReference>
<dbReference type="PANTHER" id="PTHR10127">
    <property type="entry name" value="DISCOIDIN, CUB, EGF, LAMININ , AND ZINC METALLOPROTEASE DOMAIN CONTAINING"/>
    <property type="match status" value="1"/>
</dbReference>
<dbReference type="SMART" id="SM00235">
    <property type="entry name" value="ZnMc"/>
    <property type="match status" value="1"/>
</dbReference>
<dbReference type="EnsemblMetazoa" id="ACUA008613-RA">
    <property type="protein sequence ID" value="ACUA008613-PA"/>
    <property type="gene ID" value="ACUA008613"/>
</dbReference>
<keyword evidence="1 2" id="KW-0378">Hydrolase</keyword>
<dbReference type="GO" id="GO:0006508">
    <property type="term" value="P:proteolysis"/>
    <property type="evidence" value="ECO:0007669"/>
    <property type="project" value="UniProtKB-KW"/>
</dbReference>
<dbReference type="FunFam" id="3.40.390.10:FF:000075">
    <property type="entry name" value="Metalloendopeptidase"/>
    <property type="match status" value="1"/>
</dbReference>
<sequence>MVYGKGNWLAIGTLLLVCSLHELAEGRCATGPSLEVGRKLRASRARVAAKPGGTASSSTTSNEKLPKPFELGYGVYREGDIMEKTQRQRNGVALSAFPNARWPNAVVPYVISGTFTDAQRSVIQSGMAQIAAATCVRFVARTTQTIYLTIGNGESGCWSYVGRSTRNTENQVNLQSPECVDIGTVVHELMHALGFYHEFTRPDRDEFVSIDRTALAAEYQTDSFFQDNYAKMAANEVVLYGRPYDYGSVMHYSKYAAAASRTRPVMNNLKPWTGDFGNDNGLSAADTIDINYMYCNSTTTSTAQPAAATTTTTTTRPVTTTTTTTTTRPVTTTTTTTTRPVTTTTTTTTPLATTTTRAATTTTTRATTTTTYSSE</sequence>
<dbReference type="PRINTS" id="PR00480">
    <property type="entry name" value="ASTACIN"/>
</dbReference>
<evidence type="ECO:0000313" key="6">
    <source>
        <dbReference type="Proteomes" id="UP000075883"/>
    </source>
</evidence>
<keyword evidence="6" id="KW-1185">Reference proteome</keyword>
<dbReference type="PROSITE" id="PS51864">
    <property type="entry name" value="ASTACIN"/>
    <property type="match status" value="1"/>
</dbReference>
<feature type="region of interest" description="Disordered" evidence="3">
    <location>
        <begin position="47"/>
        <end position="66"/>
    </location>
</feature>
<dbReference type="GO" id="GO:0004222">
    <property type="term" value="F:metalloendopeptidase activity"/>
    <property type="evidence" value="ECO:0007669"/>
    <property type="project" value="UniProtKB-UniRule"/>
</dbReference>
<dbReference type="InterPro" id="IPR034035">
    <property type="entry name" value="Astacin-like_dom"/>
</dbReference>
<dbReference type="Pfam" id="PF01400">
    <property type="entry name" value="Astacin"/>
    <property type="match status" value="1"/>
</dbReference>
<feature type="signal peptide" evidence="2">
    <location>
        <begin position="1"/>
        <end position="26"/>
    </location>
</feature>
<evidence type="ECO:0000259" key="4">
    <source>
        <dbReference type="PROSITE" id="PS51864"/>
    </source>
</evidence>
<dbReference type="EC" id="3.4.24.-" evidence="2"/>
<accession>A0A182M3K8</accession>
<feature type="compositionally biased region" description="Polar residues" evidence="3">
    <location>
        <begin position="54"/>
        <end position="63"/>
    </location>
</feature>
<keyword evidence="1 2" id="KW-0862">Zinc</keyword>
<feature type="active site" evidence="1">
    <location>
        <position position="188"/>
    </location>
</feature>
<comment type="cofactor">
    <cofactor evidence="1 2">
        <name>Zn(2+)</name>
        <dbReference type="ChEBI" id="CHEBI:29105"/>
    </cofactor>
    <text evidence="1 2">Binds 1 zinc ion per subunit.</text>
</comment>
<feature type="binding site" evidence="1">
    <location>
        <position position="197"/>
    </location>
    <ligand>
        <name>Zn(2+)</name>
        <dbReference type="ChEBI" id="CHEBI:29105"/>
        <note>catalytic</note>
    </ligand>
</feature>
<dbReference type="Gene3D" id="3.40.390.10">
    <property type="entry name" value="Collagenase (Catalytic Domain)"/>
    <property type="match status" value="1"/>
</dbReference>
<dbReference type="VEuPathDB" id="VectorBase:ACUA008613"/>
<name>A0A182M3K8_9DIPT</name>
<feature type="region of interest" description="Disordered" evidence="3">
    <location>
        <begin position="303"/>
        <end position="375"/>
    </location>
</feature>
<keyword evidence="1 2" id="KW-0479">Metal-binding</keyword>
<feature type="binding site" evidence="1">
    <location>
        <position position="191"/>
    </location>
    <ligand>
        <name>Zn(2+)</name>
        <dbReference type="ChEBI" id="CHEBI:29105"/>
        <note>catalytic</note>
    </ligand>
</feature>
<feature type="disulfide bond" evidence="1">
    <location>
        <begin position="157"/>
        <end position="179"/>
    </location>
</feature>
<proteinExistence type="predicted"/>
<dbReference type="InterPro" id="IPR024079">
    <property type="entry name" value="MetalloPept_cat_dom_sf"/>
</dbReference>
<dbReference type="EMBL" id="AXCM01000381">
    <property type="status" value="NOT_ANNOTATED_CDS"/>
    <property type="molecule type" value="Genomic_DNA"/>
</dbReference>
<evidence type="ECO:0000313" key="5">
    <source>
        <dbReference type="EnsemblMetazoa" id="ACUA008613-PA"/>
    </source>
</evidence>
<feature type="chain" id="PRO_5007950892" description="Metalloendopeptidase" evidence="2">
    <location>
        <begin position="27"/>
        <end position="375"/>
    </location>
</feature>
<comment type="caution">
    <text evidence="1">Lacks conserved residue(s) required for the propagation of feature annotation.</text>
</comment>
<feature type="domain" description="Peptidase M12A" evidence="4">
    <location>
        <begin position="90"/>
        <end position="296"/>
    </location>
</feature>
<dbReference type="Proteomes" id="UP000075883">
    <property type="component" value="Unassembled WGS sequence"/>
</dbReference>
<reference evidence="6" key="1">
    <citation type="submission" date="2013-09" db="EMBL/GenBank/DDBJ databases">
        <title>The Genome Sequence of Anopheles culicifacies species A.</title>
        <authorList>
            <consortium name="The Broad Institute Genomics Platform"/>
            <person name="Neafsey D.E."/>
            <person name="Besansky N."/>
            <person name="Howell P."/>
            <person name="Walton C."/>
            <person name="Young S.K."/>
            <person name="Zeng Q."/>
            <person name="Gargeya S."/>
            <person name="Fitzgerald M."/>
            <person name="Haas B."/>
            <person name="Abouelleil A."/>
            <person name="Allen A.W."/>
            <person name="Alvarado L."/>
            <person name="Arachchi H.M."/>
            <person name="Berlin A.M."/>
            <person name="Chapman S.B."/>
            <person name="Gainer-Dewar J."/>
            <person name="Goldberg J."/>
            <person name="Griggs A."/>
            <person name="Gujja S."/>
            <person name="Hansen M."/>
            <person name="Howarth C."/>
            <person name="Imamovic A."/>
            <person name="Ireland A."/>
            <person name="Larimer J."/>
            <person name="McCowan C."/>
            <person name="Murphy C."/>
            <person name="Pearson M."/>
            <person name="Poon T.W."/>
            <person name="Priest M."/>
            <person name="Roberts A."/>
            <person name="Saif S."/>
            <person name="Shea T."/>
            <person name="Sisk P."/>
            <person name="Sykes S."/>
            <person name="Wortman J."/>
            <person name="Nusbaum C."/>
            <person name="Birren B."/>
        </authorList>
    </citation>
    <scope>NUCLEOTIDE SEQUENCE [LARGE SCALE GENOMIC DNA]</scope>
    <source>
        <strain evidence="6">A-37</strain>
    </source>
</reference>
<dbReference type="InterPro" id="IPR006026">
    <property type="entry name" value="Peptidase_Metallo"/>
</dbReference>
<evidence type="ECO:0000256" key="3">
    <source>
        <dbReference type="SAM" id="MobiDB-lite"/>
    </source>
</evidence>
<feature type="binding site" evidence="1">
    <location>
        <position position="187"/>
    </location>
    <ligand>
        <name>Zn(2+)</name>
        <dbReference type="ChEBI" id="CHEBI:29105"/>
        <note>catalytic</note>
    </ligand>
</feature>
<dbReference type="InterPro" id="IPR001506">
    <property type="entry name" value="Peptidase_M12A"/>
</dbReference>
<keyword evidence="1" id="KW-1015">Disulfide bond</keyword>
<keyword evidence="1 2" id="KW-0645">Protease</keyword>
<dbReference type="STRING" id="139723.A0A182M3K8"/>
<keyword evidence="2" id="KW-0732">Signal</keyword>
<dbReference type="SUPFAM" id="SSF55486">
    <property type="entry name" value="Metalloproteases ('zincins'), catalytic domain"/>
    <property type="match status" value="1"/>
</dbReference>
<dbReference type="CDD" id="cd04280">
    <property type="entry name" value="ZnMc_astacin_like"/>
    <property type="match status" value="1"/>
</dbReference>
<organism evidence="5 6">
    <name type="scientific">Anopheles culicifacies</name>
    <dbReference type="NCBI Taxonomy" id="139723"/>
    <lineage>
        <taxon>Eukaryota</taxon>
        <taxon>Metazoa</taxon>
        <taxon>Ecdysozoa</taxon>
        <taxon>Arthropoda</taxon>
        <taxon>Hexapoda</taxon>
        <taxon>Insecta</taxon>
        <taxon>Pterygota</taxon>
        <taxon>Neoptera</taxon>
        <taxon>Endopterygota</taxon>
        <taxon>Diptera</taxon>
        <taxon>Nematocera</taxon>
        <taxon>Culicoidea</taxon>
        <taxon>Culicidae</taxon>
        <taxon>Anophelinae</taxon>
        <taxon>Anopheles</taxon>
        <taxon>culicifacies species complex</taxon>
    </lineage>
</organism>
<reference evidence="5" key="2">
    <citation type="submission" date="2020-05" db="UniProtKB">
        <authorList>
            <consortium name="EnsemblMetazoa"/>
        </authorList>
    </citation>
    <scope>IDENTIFICATION</scope>
    <source>
        <strain evidence="5">A-37</strain>
    </source>
</reference>
<protein>
    <recommendedName>
        <fullName evidence="2">Metalloendopeptidase</fullName>
        <ecNumber evidence="2">3.4.24.-</ecNumber>
    </recommendedName>
</protein>
<keyword evidence="1 2" id="KW-0482">Metalloprotease</keyword>